<protein>
    <submittedName>
        <fullName evidence="2">Uncharacterized protein</fullName>
    </submittedName>
</protein>
<evidence type="ECO:0000313" key="3">
    <source>
        <dbReference type="Proteomes" id="UP001283361"/>
    </source>
</evidence>
<feature type="region of interest" description="Disordered" evidence="1">
    <location>
        <begin position="1"/>
        <end position="24"/>
    </location>
</feature>
<evidence type="ECO:0000313" key="2">
    <source>
        <dbReference type="EMBL" id="KAK3797276.1"/>
    </source>
</evidence>
<accession>A0AAE1B1Q8</accession>
<evidence type="ECO:0000256" key="1">
    <source>
        <dbReference type="SAM" id="MobiDB-lite"/>
    </source>
</evidence>
<organism evidence="2 3">
    <name type="scientific">Elysia crispata</name>
    <name type="common">lettuce slug</name>
    <dbReference type="NCBI Taxonomy" id="231223"/>
    <lineage>
        <taxon>Eukaryota</taxon>
        <taxon>Metazoa</taxon>
        <taxon>Spiralia</taxon>
        <taxon>Lophotrochozoa</taxon>
        <taxon>Mollusca</taxon>
        <taxon>Gastropoda</taxon>
        <taxon>Heterobranchia</taxon>
        <taxon>Euthyneura</taxon>
        <taxon>Panpulmonata</taxon>
        <taxon>Sacoglossa</taxon>
        <taxon>Placobranchoidea</taxon>
        <taxon>Plakobranchidae</taxon>
        <taxon>Elysia</taxon>
    </lineage>
</organism>
<dbReference type="AlphaFoldDB" id="A0AAE1B1Q8"/>
<dbReference type="Proteomes" id="UP001283361">
    <property type="component" value="Unassembled WGS sequence"/>
</dbReference>
<gene>
    <name evidence="2" type="ORF">RRG08_019648</name>
</gene>
<keyword evidence="3" id="KW-1185">Reference proteome</keyword>
<comment type="caution">
    <text evidence="2">The sequence shown here is derived from an EMBL/GenBank/DDBJ whole genome shotgun (WGS) entry which is preliminary data.</text>
</comment>
<dbReference type="EMBL" id="JAWDGP010000783">
    <property type="protein sequence ID" value="KAK3797276.1"/>
    <property type="molecule type" value="Genomic_DNA"/>
</dbReference>
<feature type="region of interest" description="Disordered" evidence="1">
    <location>
        <begin position="43"/>
        <end position="64"/>
    </location>
</feature>
<reference evidence="2" key="1">
    <citation type="journal article" date="2023" name="G3 (Bethesda)">
        <title>A reference genome for the long-term kleptoplast-retaining sea slug Elysia crispata morphotype clarki.</title>
        <authorList>
            <person name="Eastman K.E."/>
            <person name="Pendleton A.L."/>
            <person name="Shaikh M.A."/>
            <person name="Suttiyut T."/>
            <person name="Ogas R."/>
            <person name="Tomko P."/>
            <person name="Gavelis G."/>
            <person name="Widhalm J.R."/>
            <person name="Wisecaver J.H."/>
        </authorList>
    </citation>
    <scope>NUCLEOTIDE SEQUENCE</scope>
    <source>
        <strain evidence="2">ECLA1</strain>
    </source>
</reference>
<name>A0AAE1B1Q8_9GAST</name>
<sequence>MNEVIGANVSSMRSPRSLAECHPGPHSADLKSILSVLINGPAKQGSAGYESDGSSRRPGSSVASPALRAEAATFSACFTLQGRYSERKWDRLLKDGMTFPRKSLF</sequence>
<proteinExistence type="predicted"/>